<evidence type="ECO:0000313" key="1">
    <source>
        <dbReference type="EMBL" id="OBY33222.1"/>
    </source>
</evidence>
<comment type="caution">
    <text evidence="1">The sequence shown here is derived from an EMBL/GenBank/DDBJ whole genome shotgun (WGS) entry which is preliminary data.</text>
</comment>
<accession>A0A1B8SKF6</accession>
<dbReference type="Proteomes" id="UP000092668">
    <property type="component" value="Unassembled WGS sequence"/>
</dbReference>
<proteinExistence type="predicted"/>
<name>A0A1B8SKF6_9MYCO</name>
<reference evidence="1 2" key="1">
    <citation type="submission" date="2015-06" db="EMBL/GenBank/DDBJ databases">
        <title>Genome sequence of Mycobacterium kumamotonense strain Roo.</title>
        <authorList>
            <person name="Greninger A.L."/>
            <person name="Cunningham G."/>
            <person name="Miller S."/>
        </authorList>
    </citation>
    <scope>NUCLEOTIDE SEQUENCE [LARGE SCALE GENOMIC DNA]</scope>
    <source>
        <strain evidence="1 2">Roo</strain>
    </source>
</reference>
<evidence type="ECO:0000313" key="2">
    <source>
        <dbReference type="Proteomes" id="UP000092668"/>
    </source>
</evidence>
<keyword evidence="2" id="KW-1185">Reference proteome</keyword>
<protein>
    <submittedName>
        <fullName evidence="1">Uncharacterized protein</fullName>
    </submittedName>
</protein>
<gene>
    <name evidence="1" type="ORF">ACT18_02780</name>
</gene>
<dbReference type="EMBL" id="LFOE01000002">
    <property type="protein sequence ID" value="OBY33222.1"/>
    <property type="molecule type" value="Genomic_DNA"/>
</dbReference>
<organism evidence="1 2">
    <name type="scientific">Mycolicibacter kumamotonensis</name>
    <dbReference type="NCBI Taxonomy" id="354243"/>
    <lineage>
        <taxon>Bacteria</taxon>
        <taxon>Bacillati</taxon>
        <taxon>Actinomycetota</taxon>
        <taxon>Actinomycetes</taxon>
        <taxon>Mycobacteriales</taxon>
        <taxon>Mycobacteriaceae</taxon>
        <taxon>Mycolicibacter</taxon>
    </lineage>
</organism>
<dbReference type="AlphaFoldDB" id="A0A1B8SKF6"/>
<sequence>MFKSPAQFTRCCSVLREREEIRDPYIRQQGGDLLVMVGASRLVRLHGMGEDVYQFVPHQLSVDGGGSGRLQICARRGIGESRCHRQLFSKTCDDV</sequence>